<organism evidence="4 5">
    <name type="scientific">Nannochloropsis salina CCMP1776</name>
    <dbReference type="NCBI Taxonomy" id="1027361"/>
    <lineage>
        <taxon>Eukaryota</taxon>
        <taxon>Sar</taxon>
        <taxon>Stramenopiles</taxon>
        <taxon>Ochrophyta</taxon>
        <taxon>Eustigmatophyceae</taxon>
        <taxon>Eustigmatales</taxon>
        <taxon>Monodopsidaceae</taxon>
        <taxon>Microchloropsis</taxon>
        <taxon>Microchloropsis salina</taxon>
    </lineage>
</organism>
<dbReference type="SUPFAM" id="SSF48403">
    <property type="entry name" value="Ankyrin repeat"/>
    <property type="match status" value="1"/>
</dbReference>
<dbReference type="Gene3D" id="1.25.40.20">
    <property type="entry name" value="Ankyrin repeat-containing domain"/>
    <property type="match status" value="1"/>
</dbReference>
<dbReference type="PANTHER" id="PTHR24173">
    <property type="entry name" value="ANKYRIN REPEAT CONTAINING"/>
    <property type="match status" value="1"/>
</dbReference>
<protein>
    <submittedName>
        <fullName evidence="4">Uncharacterized protein</fullName>
    </submittedName>
</protein>
<keyword evidence="1" id="KW-0677">Repeat</keyword>
<evidence type="ECO:0000256" key="2">
    <source>
        <dbReference type="ARBA" id="ARBA00023043"/>
    </source>
</evidence>
<reference evidence="4 5" key="1">
    <citation type="submission" date="2019-01" db="EMBL/GenBank/DDBJ databases">
        <title>Nuclear Genome Assembly of the Microalgal Biofuel strain Nannochloropsis salina CCMP1776.</title>
        <authorList>
            <person name="Hovde B."/>
        </authorList>
    </citation>
    <scope>NUCLEOTIDE SEQUENCE [LARGE SCALE GENOMIC DNA]</scope>
    <source>
        <strain evidence="4 5">CCMP1776</strain>
    </source>
</reference>
<dbReference type="Proteomes" id="UP000355283">
    <property type="component" value="Unassembled WGS sequence"/>
</dbReference>
<keyword evidence="5" id="KW-1185">Reference proteome</keyword>
<accession>A0A4D9CM16</accession>
<dbReference type="AlphaFoldDB" id="A0A4D9CM16"/>
<dbReference type="EMBL" id="SDOX01000183">
    <property type="protein sequence ID" value="TFJ80151.1"/>
    <property type="molecule type" value="Genomic_DNA"/>
</dbReference>
<dbReference type="InterPro" id="IPR036770">
    <property type="entry name" value="Ankyrin_rpt-contain_sf"/>
</dbReference>
<gene>
    <name evidence="4" type="ORF">NSK_008708</name>
</gene>
<dbReference type="PROSITE" id="PS50297">
    <property type="entry name" value="ANK_REP_REGION"/>
    <property type="match status" value="1"/>
</dbReference>
<evidence type="ECO:0000256" key="1">
    <source>
        <dbReference type="ARBA" id="ARBA00022737"/>
    </source>
</evidence>
<dbReference type="InterPro" id="IPR002110">
    <property type="entry name" value="Ankyrin_rpt"/>
</dbReference>
<evidence type="ECO:0000313" key="4">
    <source>
        <dbReference type="EMBL" id="TFJ80151.1"/>
    </source>
</evidence>
<keyword evidence="2 3" id="KW-0040">ANK repeat</keyword>
<dbReference type="Pfam" id="PF12796">
    <property type="entry name" value="Ank_2"/>
    <property type="match status" value="1"/>
</dbReference>
<proteinExistence type="predicted"/>
<evidence type="ECO:0000313" key="5">
    <source>
        <dbReference type="Proteomes" id="UP000355283"/>
    </source>
</evidence>
<dbReference type="PANTHER" id="PTHR24173:SF74">
    <property type="entry name" value="ANKYRIN REPEAT DOMAIN-CONTAINING PROTEIN 16"/>
    <property type="match status" value="1"/>
</dbReference>
<sequence length="209" mass="24101">MTPALHEAAARAALGQEEIVRLLLRKGKCEINAQDGQGRTALHHACERGREGVVRALLEEGGREGGREDGTGIDVTVKDSGGRTAREIAEMWDHEECARLVSAEEIIYFLCKLRWLGGESEGRREDGKRQPQVFYSREDDERVPLWKKKAHTRRRQWGRGETREDMDKQAAVLQFVTMQQDDGEGLPRELFREWMERYMDPKIPWGLQW</sequence>
<feature type="repeat" description="ANK" evidence="3">
    <location>
        <begin position="37"/>
        <end position="69"/>
    </location>
</feature>
<comment type="caution">
    <text evidence="4">The sequence shown here is derived from an EMBL/GenBank/DDBJ whole genome shotgun (WGS) entry which is preliminary data.</text>
</comment>
<name>A0A4D9CM16_9STRA</name>
<evidence type="ECO:0000256" key="3">
    <source>
        <dbReference type="PROSITE-ProRule" id="PRU00023"/>
    </source>
</evidence>
<dbReference type="OrthoDB" id="204376at2759"/>
<dbReference type="PROSITE" id="PS50088">
    <property type="entry name" value="ANK_REPEAT"/>
    <property type="match status" value="1"/>
</dbReference>
<dbReference type="SMART" id="SM00248">
    <property type="entry name" value="ANK"/>
    <property type="match status" value="2"/>
</dbReference>